<accession>A0A165XTU9</accession>
<reference evidence="2 3" key="1">
    <citation type="submission" date="2016-04" db="EMBL/GenBank/DDBJ databases">
        <title>Draft genome sequence of Aeribacillus pallidus 8m3 from petroleum reservoir.</title>
        <authorList>
            <person name="Poltaraus A.B."/>
            <person name="Nazina T.N."/>
            <person name="Tourova T.P."/>
            <person name="Malakho S.M."/>
            <person name="Korshunova A.V."/>
            <person name="Sokolova D.S."/>
        </authorList>
    </citation>
    <scope>NUCLEOTIDE SEQUENCE [LARGE SCALE GENOMIC DNA]</scope>
    <source>
        <strain evidence="2 3">8m3</strain>
    </source>
</reference>
<feature type="transmembrane region" description="Helical" evidence="1">
    <location>
        <begin position="12"/>
        <end position="33"/>
    </location>
</feature>
<dbReference type="STRING" id="33936.AZI98_09970"/>
<feature type="transmembrane region" description="Helical" evidence="1">
    <location>
        <begin position="39"/>
        <end position="56"/>
    </location>
</feature>
<proteinExistence type="predicted"/>
<sequence>MKELIRYSIRWSLGIAVITFVLAALFSIVSTVLLKGVGWAAGMMIVFVIVLIGIFFDMLGIAATSADEVPFHAMASKRVSGAKHAIQIIRNADRFSNFCNDVIGDISGIISGTASAVVVVQLAVTFADRQTSALEFTISIVFTSIVAALTVGGKAFGKAFAIRFSTPIIFYVGKIFYFFEKRFNIVLMKEKKGKNHKKASISKKRK</sequence>
<gene>
    <name evidence="2" type="ORF">AZI98_09970</name>
</gene>
<evidence type="ECO:0000313" key="3">
    <source>
        <dbReference type="Proteomes" id="UP000076476"/>
    </source>
</evidence>
<dbReference type="RefSeq" id="WP_063388177.1">
    <property type="nucleotide sequence ID" value="NZ_LWBR01000024.1"/>
</dbReference>
<organism evidence="2 3">
    <name type="scientific">Aeribacillus pallidus</name>
    <dbReference type="NCBI Taxonomy" id="33936"/>
    <lineage>
        <taxon>Bacteria</taxon>
        <taxon>Bacillati</taxon>
        <taxon>Bacillota</taxon>
        <taxon>Bacilli</taxon>
        <taxon>Bacillales</taxon>
        <taxon>Bacillaceae</taxon>
        <taxon>Aeribacillus</taxon>
    </lineage>
</organism>
<evidence type="ECO:0008006" key="4">
    <source>
        <dbReference type="Google" id="ProtNLM"/>
    </source>
</evidence>
<dbReference type="Proteomes" id="UP000076476">
    <property type="component" value="Unassembled WGS sequence"/>
</dbReference>
<protein>
    <recommendedName>
        <fullName evidence="4">CNNM transmembrane domain-containing protein</fullName>
    </recommendedName>
</protein>
<feature type="transmembrane region" description="Helical" evidence="1">
    <location>
        <begin position="159"/>
        <end position="179"/>
    </location>
</feature>
<keyword evidence="3" id="KW-1185">Reference proteome</keyword>
<dbReference type="OrthoDB" id="2111373at2"/>
<evidence type="ECO:0000256" key="1">
    <source>
        <dbReference type="SAM" id="Phobius"/>
    </source>
</evidence>
<comment type="caution">
    <text evidence="2">The sequence shown here is derived from an EMBL/GenBank/DDBJ whole genome shotgun (WGS) entry which is preliminary data.</text>
</comment>
<feature type="transmembrane region" description="Helical" evidence="1">
    <location>
        <begin position="133"/>
        <end position="153"/>
    </location>
</feature>
<dbReference type="AlphaFoldDB" id="A0A165XTU9"/>
<name>A0A165XTU9_9BACI</name>
<dbReference type="EMBL" id="LWBR01000024">
    <property type="protein sequence ID" value="KZN96414.1"/>
    <property type="molecule type" value="Genomic_DNA"/>
</dbReference>
<keyword evidence="1" id="KW-0472">Membrane</keyword>
<evidence type="ECO:0000313" key="2">
    <source>
        <dbReference type="EMBL" id="KZN96414.1"/>
    </source>
</evidence>
<keyword evidence="1" id="KW-0812">Transmembrane</keyword>
<keyword evidence="1" id="KW-1133">Transmembrane helix</keyword>